<reference evidence="4" key="1">
    <citation type="submission" date="2016-10" db="EMBL/GenBank/DDBJ databases">
        <authorList>
            <person name="Varghese N."/>
            <person name="Submissions S."/>
        </authorList>
    </citation>
    <scope>NUCLEOTIDE SEQUENCE [LARGE SCALE GENOMIC DNA]</scope>
    <source>
        <strain evidence="4">DSM 21857</strain>
    </source>
</reference>
<dbReference type="STRING" id="1121003.SAMN03080618_03027"/>
<feature type="chain" id="PRO_5017316889" evidence="2">
    <location>
        <begin position="24"/>
        <end position="448"/>
    </location>
</feature>
<keyword evidence="1" id="KW-0802">TPR repeat</keyword>
<keyword evidence="4" id="KW-1185">Reference proteome</keyword>
<evidence type="ECO:0000313" key="4">
    <source>
        <dbReference type="Proteomes" id="UP000242763"/>
    </source>
</evidence>
<evidence type="ECO:0000256" key="2">
    <source>
        <dbReference type="SAM" id="SignalP"/>
    </source>
</evidence>
<dbReference type="SUPFAM" id="SSF56935">
    <property type="entry name" value="Porins"/>
    <property type="match status" value="1"/>
</dbReference>
<organism evidence="3 4">
    <name type="scientific">Aquamicrobium aerolatum DSM 21857</name>
    <dbReference type="NCBI Taxonomy" id="1121003"/>
    <lineage>
        <taxon>Bacteria</taxon>
        <taxon>Pseudomonadati</taxon>
        <taxon>Pseudomonadota</taxon>
        <taxon>Alphaproteobacteria</taxon>
        <taxon>Hyphomicrobiales</taxon>
        <taxon>Phyllobacteriaceae</taxon>
        <taxon>Aerobium</taxon>
    </lineage>
</organism>
<dbReference type="Proteomes" id="UP000242763">
    <property type="component" value="Unassembled WGS sequence"/>
</dbReference>
<keyword evidence="2" id="KW-0732">Signal</keyword>
<dbReference type="PROSITE" id="PS50005">
    <property type="entry name" value="TPR"/>
    <property type="match status" value="1"/>
</dbReference>
<proteinExistence type="predicted"/>
<feature type="signal peptide" evidence="2">
    <location>
        <begin position="1"/>
        <end position="23"/>
    </location>
</feature>
<dbReference type="RefSeq" id="WP_091524016.1">
    <property type="nucleotide sequence ID" value="NZ_FORF01000020.1"/>
</dbReference>
<protein>
    <submittedName>
        <fullName evidence="3">Uncharacterized protein</fullName>
    </submittedName>
</protein>
<evidence type="ECO:0000256" key="1">
    <source>
        <dbReference type="PROSITE-ProRule" id="PRU00339"/>
    </source>
</evidence>
<sequence>MKGRLLASLTAVALLGAATSAYARINDGAASTPDPRAVLAAAEFLRAGRAVETCMLLDVAAGPQTSYVPALVLYGQCHLDQGHISDAEVYFTRALKIEPQNGMLRKRVELVRAIREFVLAPEPAIRPSARRVAEKLPALVAEPRPVAMQPAPKRAPRLSQSVTVARGYDSNVNSGTFQTSVDALIGGVTVPLTLTPGSRAQGDAFTRLRSDFALMQPFSSNSAGQLVASVDAVVHDRLSEYDKLGFALSARYLRLGREWSVSFGPNLSYELSGSNLNKGTVGGTVFARHALSRQFELQGQLDLRHEFYPGSASGNSNAATTRLGFSYELGNDWKLGAWLENRLMDRSTPSRSFAGAGGRLFLRGQLSEDLALQASYSVMRDAYKAGLAAFPQDRIDIEQAASIGLDWRLPTTEGLSLLTSYSFQSIDSTIDAYDAKRHVISTGLRLAF</sequence>
<dbReference type="EMBL" id="FORF01000020">
    <property type="protein sequence ID" value="SFJ45735.1"/>
    <property type="molecule type" value="Genomic_DNA"/>
</dbReference>
<evidence type="ECO:0000313" key="3">
    <source>
        <dbReference type="EMBL" id="SFJ45735.1"/>
    </source>
</evidence>
<dbReference type="OrthoDB" id="8768878at2"/>
<dbReference type="Gene3D" id="1.25.40.10">
    <property type="entry name" value="Tetratricopeptide repeat domain"/>
    <property type="match status" value="1"/>
</dbReference>
<dbReference type="InterPro" id="IPR011990">
    <property type="entry name" value="TPR-like_helical_dom_sf"/>
</dbReference>
<dbReference type="AlphaFoldDB" id="A0A1I3RHH5"/>
<name>A0A1I3RHH5_9HYPH</name>
<accession>A0A1I3RHH5</accession>
<gene>
    <name evidence="3" type="ORF">SAMN03080618_03027</name>
</gene>
<feature type="repeat" description="TPR" evidence="1">
    <location>
        <begin position="68"/>
        <end position="101"/>
    </location>
</feature>
<dbReference type="InterPro" id="IPR019734">
    <property type="entry name" value="TPR_rpt"/>
</dbReference>
<dbReference type="SUPFAM" id="SSF48452">
    <property type="entry name" value="TPR-like"/>
    <property type="match status" value="1"/>
</dbReference>